<dbReference type="AlphaFoldDB" id="C0CQ57"/>
<dbReference type="GO" id="GO:0004175">
    <property type="term" value="F:endopeptidase activity"/>
    <property type="evidence" value="ECO:0007669"/>
    <property type="project" value="UniProtKB-ARBA"/>
</dbReference>
<evidence type="ECO:0000256" key="1">
    <source>
        <dbReference type="SAM" id="Phobius"/>
    </source>
</evidence>
<dbReference type="Proteomes" id="UP000003100">
    <property type="component" value="Unassembled WGS sequence"/>
</dbReference>
<feature type="transmembrane region" description="Helical" evidence="1">
    <location>
        <begin position="154"/>
        <end position="172"/>
    </location>
</feature>
<keyword evidence="4" id="KW-1185">Reference proteome</keyword>
<dbReference type="GeneID" id="86822453"/>
<keyword evidence="1" id="KW-0472">Membrane</keyword>
<feature type="transmembrane region" description="Helical" evidence="1">
    <location>
        <begin position="124"/>
        <end position="142"/>
    </location>
</feature>
<dbReference type="eggNOG" id="COG1266">
    <property type="taxonomic scope" value="Bacteria"/>
</dbReference>
<reference evidence="3 4" key="1">
    <citation type="submission" date="2009-01" db="EMBL/GenBank/DDBJ databases">
        <authorList>
            <person name="Fulton L."/>
            <person name="Clifton S."/>
            <person name="Fulton B."/>
            <person name="Xu J."/>
            <person name="Minx P."/>
            <person name="Pepin K.H."/>
            <person name="Johnson M."/>
            <person name="Bhonagiri V."/>
            <person name="Nash W.E."/>
            <person name="Mardis E.R."/>
            <person name="Wilson R.K."/>
        </authorList>
    </citation>
    <scope>NUCLEOTIDE SEQUENCE [LARGE SCALE GENOMIC DNA]</scope>
    <source>
        <strain evidence="4">DSM 10507 / JCM 14656 / S5a33</strain>
    </source>
</reference>
<feature type="transmembrane region" description="Helical" evidence="1">
    <location>
        <begin position="81"/>
        <end position="104"/>
    </location>
</feature>
<dbReference type="GO" id="GO:0080120">
    <property type="term" value="P:CAAX-box protein maturation"/>
    <property type="evidence" value="ECO:0007669"/>
    <property type="project" value="UniProtKB-ARBA"/>
</dbReference>
<comment type="caution">
    <text evidence="3">The sequence shown here is derived from an EMBL/GenBank/DDBJ whole genome shotgun (WGS) entry which is preliminary data.</text>
</comment>
<feature type="transmembrane region" description="Helical" evidence="1">
    <location>
        <begin position="202"/>
        <end position="223"/>
    </location>
</feature>
<dbReference type="PANTHER" id="PTHR36435">
    <property type="entry name" value="SLR1288 PROTEIN"/>
    <property type="match status" value="1"/>
</dbReference>
<feature type="transmembrane region" description="Helical" evidence="1">
    <location>
        <begin position="178"/>
        <end position="195"/>
    </location>
</feature>
<feature type="transmembrane region" description="Helical" evidence="1">
    <location>
        <begin position="12"/>
        <end position="33"/>
    </location>
</feature>
<reference evidence="3 4" key="2">
    <citation type="submission" date="2009-02" db="EMBL/GenBank/DDBJ databases">
        <title>Draft genome sequence of Blautia hydrogenotrophica DSM 10507 (Ruminococcus hydrogenotrophicus DSM 10507).</title>
        <authorList>
            <person name="Sudarsanam P."/>
            <person name="Ley R."/>
            <person name="Guruge J."/>
            <person name="Turnbaugh P.J."/>
            <person name="Mahowald M."/>
            <person name="Liep D."/>
            <person name="Gordon J."/>
        </authorList>
    </citation>
    <scope>NUCLEOTIDE SEQUENCE [LARGE SCALE GENOMIC DNA]</scope>
    <source>
        <strain evidence="4">DSM 10507 / JCM 14656 / S5a33</strain>
    </source>
</reference>
<keyword evidence="1" id="KW-0812">Transmembrane</keyword>
<evidence type="ECO:0000313" key="3">
    <source>
        <dbReference type="EMBL" id="EEG48100.1"/>
    </source>
</evidence>
<dbReference type="RefSeq" id="WP_005950829.1">
    <property type="nucleotide sequence ID" value="NZ_CP136423.1"/>
</dbReference>
<feature type="domain" description="CAAX prenyl protease 2/Lysostaphin resistance protein A-like" evidence="2">
    <location>
        <begin position="123"/>
        <end position="211"/>
    </location>
</feature>
<dbReference type="PATRIC" id="fig|476272.21.peg.1146"/>
<dbReference type="InterPro" id="IPR052710">
    <property type="entry name" value="CAAX_protease"/>
</dbReference>
<name>C0CQ57_BLAHS</name>
<dbReference type="Pfam" id="PF02517">
    <property type="entry name" value="Rce1-like"/>
    <property type="match status" value="1"/>
</dbReference>
<dbReference type="HOGENOM" id="CLU_066413_0_0_9"/>
<feature type="transmembrane region" description="Helical" evidence="1">
    <location>
        <begin position="39"/>
        <end position="60"/>
    </location>
</feature>
<sequence length="262" mass="30283">MWRVGYPLLVHYLLLYAGVNLLYLLICGIKGQQEDFYDWSVMINGLTSLLLILPVALWLYQRDWRFRPSWMRPQGLRGRDGIWCFLWGGAMAIVLNVAFSLLQIFQRFPSYGEQTQKMTENTSILWMILWTAVTAPLVEELICRGLIYRRLRDYTGIWPSVVISGLMFGLYHGNVVQAIYASILGCLMAILVEISGSLWASILFHMGANLISVLFSEYAVTLLQWHDGIILTAAMGLLFLVFWGGIFYFRKEWKKRVRKTAY</sequence>
<dbReference type="PANTHER" id="PTHR36435:SF1">
    <property type="entry name" value="CAAX AMINO TERMINAL PROTEASE FAMILY PROTEIN"/>
    <property type="match status" value="1"/>
</dbReference>
<evidence type="ECO:0000259" key="2">
    <source>
        <dbReference type="Pfam" id="PF02517"/>
    </source>
</evidence>
<protein>
    <recommendedName>
        <fullName evidence="2">CAAX prenyl protease 2/Lysostaphin resistance protein A-like domain-containing protein</fullName>
    </recommendedName>
</protein>
<proteinExistence type="predicted"/>
<organism evidence="3 4">
    <name type="scientific">Blautia hydrogenotrophica (strain DSM 10507 / JCM 14656 / S5a33)</name>
    <name type="common">Ruminococcus hydrogenotrophicus</name>
    <dbReference type="NCBI Taxonomy" id="476272"/>
    <lineage>
        <taxon>Bacteria</taxon>
        <taxon>Bacillati</taxon>
        <taxon>Bacillota</taxon>
        <taxon>Clostridia</taxon>
        <taxon>Lachnospirales</taxon>
        <taxon>Lachnospiraceae</taxon>
        <taxon>Blautia</taxon>
    </lineage>
</organism>
<evidence type="ECO:0000313" key="4">
    <source>
        <dbReference type="Proteomes" id="UP000003100"/>
    </source>
</evidence>
<accession>C0CQ57</accession>
<gene>
    <name evidence="3" type="ORF">RUMHYD_03010</name>
</gene>
<dbReference type="InterPro" id="IPR003675">
    <property type="entry name" value="Rce1/LyrA-like_dom"/>
</dbReference>
<feature type="transmembrane region" description="Helical" evidence="1">
    <location>
        <begin position="229"/>
        <end position="249"/>
    </location>
</feature>
<dbReference type="EMBL" id="ACBZ01000164">
    <property type="protein sequence ID" value="EEG48100.1"/>
    <property type="molecule type" value="Genomic_DNA"/>
</dbReference>
<keyword evidence="1" id="KW-1133">Transmembrane helix</keyword>